<evidence type="ECO:0000256" key="6">
    <source>
        <dbReference type="ARBA" id="ARBA00022842"/>
    </source>
</evidence>
<dbReference type="GO" id="GO:0005829">
    <property type="term" value="C:cytosol"/>
    <property type="evidence" value="ECO:0007669"/>
    <property type="project" value="TreeGrafter"/>
</dbReference>
<reference evidence="11 12" key="1">
    <citation type="journal article" date="2019" name="Int. J. Syst. Evol. Microbiol.">
        <title>Capsulimonas corticalis gen. nov., sp. nov., an aerobic capsulated bacterium, of a novel bacterial order, Capsulimonadales ord. nov., of the class Armatimonadia of the phylum Armatimonadetes.</title>
        <authorList>
            <person name="Li J."/>
            <person name="Kudo C."/>
            <person name="Tonouchi A."/>
        </authorList>
    </citation>
    <scope>NUCLEOTIDE SEQUENCE [LARGE SCALE GENOMIC DNA]</scope>
    <source>
        <strain evidence="11 12">AX-7</strain>
    </source>
</reference>
<dbReference type="Gene3D" id="6.10.240.10">
    <property type="match status" value="1"/>
</dbReference>
<feature type="binding site" evidence="9">
    <location>
        <position position="49"/>
    </location>
    <ligand>
        <name>NADP(+)</name>
        <dbReference type="ChEBI" id="CHEBI:58349"/>
    </ligand>
</feature>
<comment type="catalytic activity">
    <reaction evidence="9">
        <text>(2R)-2,3-dihydroxy-3-methylbutanoate + NADP(+) = (2S)-2-acetolactate + NADPH + H(+)</text>
        <dbReference type="Rhea" id="RHEA:22068"/>
        <dbReference type="ChEBI" id="CHEBI:15378"/>
        <dbReference type="ChEBI" id="CHEBI:49072"/>
        <dbReference type="ChEBI" id="CHEBI:57783"/>
        <dbReference type="ChEBI" id="CHEBI:58349"/>
        <dbReference type="ChEBI" id="CHEBI:58476"/>
        <dbReference type="EC" id="1.1.1.86"/>
    </reaction>
</comment>
<dbReference type="FunCoup" id="A0A402CY66">
    <property type="interactions" value="457"/>
</dbReference>
<feature type="active site" evidence="9">
    <location>
        <position position="109"/>
    </location>
</feature>
<evidence type="ECO:0000256" key="5">
    <source>
        <dbReference type="ARBA" id="ARBA00022723"/>
    </source>
</evidence>
<evidence type="ECO:0000256" key="3">
    <source>
        <dbReference type="ARBA" id="ARBA00010318"/>
    </source>
</evidence>
<comment type="pathway">
    <text evidence="2 9">Amino-acid biosynthesis; L-isoleucine biosynthesis; L-isoleucine from 2-oxobutanoate: step 2/4.</text>
</comment>
<comment type="caution">
    <text evidence="9">Lacks conserved residue(s) required for the propagation of feature annotation.</text>
</comment>
<dbReference type="SUPFAM" id="SSF48179">
    <property type="entry name" value="6-phosphogluconate dehydrogenase C-terminal domain-like"/>
    <property type="match status" value="1"/>
</dbReference>
<feature type="binding site" evidence="9 10">
    <location>
        <position position="232"/>
    </location>
    <ligand>
        <name>Mg(2+)</name>
        <dbReference type="ChEBI" id="CHEBI:18420"/>
        <label>2</label>
    </ligand>
</feature>
<dbReference type="InterPro" id="IPR014359">
    <property type="entry name" value="KARI_prok"/>
</dbReference>
<dbReference type="EC" id="1.1.1.86" evidence="9"/>
<keyword evidence="4 9" id="KW-0028">Amino-acid biosynthesis</keyword>
<dbReference type="OrthoDB" id="9804088at2"/>
<evidence type="ECO:0000256" key="2">
    <source>
        <dbReference type="ARBA" id="ARBA00004885"/>
    </source>
</evidence>
<evidence type="ECO:0000256" key="10">
    <source>
        <dbReference type="PROSITE-ProRule" id="PRU01198"/>
    </source>
</evidence>
<dbReference type="HAMAP" id="MF_00435">
    <property type="entry name" value="IlvC"/>
    <property type="match status" value="1"/>
</dbReference>
<dbReference type="KEGG" id="ccot:CCAX7_35010"/>
<dbReference type="SUPFAM" id="SSF51735">
    <property type="entry name" value="NAD(P)-binding Rossmann-fold domains"/>
    <property type="match status" value="1"/>
</dbReference>
<comment type="pathway">
    <text evidence="1 9">Amino-acid biosynthesis; L-valine biosynthesis; L-valine from pyruvate: step 2/4.</text>
</comment>
<dbReference type="PROSITE" id="PS51850">
    <property type="entry name" value="KARI_N"/>
    <property type="match status" value="1"/>
</dbReference>
<dbReference type="AlphaFoldDB" id="A0A402CY66"/>
<feature type="binding site" evidence="9 10">
    <location>
        <position position="192"/>
    </location>
    <ligand>
        <name>Mg(2+)</name>
        <dbReference type="ChEBI" id="CHEBI:18420"/>
        <label>1</label>
    </ligand>
</feature>
<keyword evidence="6 9" id="KW-0460">Magnesium</keyword>
<dbReference type="PANTHER" id="PTHR21371">
    <property type="entry name" value="KETOL-ACID REDUCTOISOMERASE, MITOCHONDRIAL"/>
    <property type="match status" value="1"/>
</dbReference>
<evidence type="ECO:0000313" key="11">
    <source>
        <dbReference type="EMBL" id="BDI31450.1"/>
    </source>
</evidence>
<evidence type="ECO:0000256" key="1">
    <source>
        <dbReference type="ARBA" id="ARBA00004864"/>
    </source>
</evidence>
<dbReference type="NCBIfam" id="NF009940">
    <property type="entry name" value="PRK13403.1"/>
    <property type="match status" value="1"/>
</dbReference>
<dbReference type="Pfam" id="PF01450">
    <property type="entry name" value="KARI_C"/>
    <property type="match status" value="1"/>
</dbReference>
<dbReference type="Proteomes" id="UP000287394">
    <property type="component" value="Chromosome"/>
</dbReference>
<evidence type="ECO:0000313" key="12">
    <source>
        <dbReference type="Proteomes" id="UP000287394"/>
    </source>
</evidence>
<sequence>MAAKVYYENDADSTLLNGKKIAVIGYGSQGHAHSLNLKDSGFDVRVGLREGSKSWAKATEAGLSVKTVAEAAKEADIIMILINDEYQGDVYRESIAPYVEEGNALVFGHGFNIHFGQIKAPKGVDVFMVAPKGPGHLVRRTYQEGKGVPALIAVHQDATGNARALALAWAKGIGGTRGGVLETTFREETETDLFGEQAVLCGGATALVKAGFETLVNAGYQPEIAYFECLHELKLIVDLLYEAGIAGMRYSISDTAQYGDMTRGPRIVTDATKAEMVQILKEIQTGQFAKEWILENKANRPSFNALAAIDQESQLEAVGKQLRGLMSWVKKTDVVEATE</sequence>
<dbReference type="GO" id="GO:0004455">
    <property type="term" value="F:ketol-acid reductoisomerase activity"/>
    <property type="evidence" value="ECO:0007669"/>
    <property type="project" value="UniProtKB-UniRule"/>
</dbReference>
<evidence type="ECO:0000256" key="9">
    <source>
        <dbReference type="HAMAP-Rule" id="MF_00435"/>
    </source>
</evidence>
<protein>
    <recommendedName>
        <fullName evidence="9">Ketol-acid reductoisomerase (NADP(+))</fullName>
        <shortName evidence="9">KARI</shortName>
        <ecNumber evidence="9">1.1.1.86</ecNumber>
    </recommendedName>
    <alternativeName>
        <fullName evidence="9">Acetohydroxy-acid isomeroreductase</fullName>
        <shortName evidence="9">AHIR</shortName>
    </alternativeName>
    <alternativeName>
        <fullName evidence="9">Alpha-keto-beta-hydroxylacyl reductoisomerase</fullName>
    </alternativeName>
</protein>
<comment type="similarity">
    <text evidence="3 9 10">Belongs to the ketol-acid reductoisomerase family.</text>
</comment>
<proteinExistence type="inferred from homology"/>
<keyword evidence="9" id="KW-0521">NADP</keyword>
<feature type="binding site" evidence="9 10">
    <location>
        <position position="192"/>
    </location>
    <ligand>
        <name>Mg(2+)</name>
        <dbReference type="ChEBI" id="CHEBI:18420"/>
        <label>2</label>
    </ligand>
</feature>
<comment type="cofactor">
    <cofactor evidence="9">
        <name>Mg(2+)</name>
        <dbReference type="ChEBI" id="CHEBI:18420"/>
    </cofactor>
    <text evidence="9">Binds 2 magnesium ions per subunit.</text>
</comment>
<feature type="binding site" evidence="9">
    <location>
        <begin position="26"/>
        <end position="29"/>
    </location>
    <ligand>
        <name>NADP(+)</name>
        <dbReference type="ChEBI" id="CHEBI:58349"/>
    </ligand>
</feature>
<dbReference type="InterPro" id="IPR013023">
    <property type="entry name" value="KARI"/>
</dbReference>
<dbReference type="GO" id="GO:0050661">
    <property type="term" value="F:NADP binding"/>
    <property type="evidence" value="ECO:0007669"/>
    <property type="project" value="InterPro"/>
</dbReference>
<feature type="binding site" evidence="9 10">
    <location>
        <position position="196"/>
    </location>
    <ligand>
        <name>Mg(2+)</name>
        <dbReference type="ChEBI" id="CHEBI:18420"/>
        <label>1</label>
    </ligand>
</feature>
<feature type="binding site" evidence="9 10">
    <location>
        <position position="228"/>
    </location>
    <ligand>
        <name>Mg(2+)</name>
        <dbReference type="ChEBI" id="CHEBI:18420"/>
        <label>2</label>
    </ligand>
</feature>
<keyword evidence="12" id="KW-1185">Reference proteome</keyword>
<dbReference type="EMBL" id="AP025739">
    <property type="protein sequence ID" value="BDI31450.1"/>
    <property type="molecule type" value="Genomic_DNA"/>
</dbReference>
<dbReference type="InterPro" id="IPR008927">
    <property type="entry name" value="6-PGluconate_DH-like_C_sf"/>
</dbReference>
<feature type="binding site" evidence="9">
    <location>
        <position position="135"/>
    </location>
    <ligand>
        <name>NADP(+)</name>
        <dbReference type="ChEBI" id="CHEBI:58349"/>
    </ligand>
</feature>
<dbReference type="PIRSF" id="PIRSF000116">
    <property type="entry name" value="IlvC_gammaproteo"/>
    <property type="match status" value="1"/>
</dbReference>
<accession>A0A402CY66</accession>
<evidence type="ECO:0000256" key="8">
    <source>
        <dbReference type="ARBA" id="ARBA00023304"/>
    </source>
</evidence>
<dbReference type="Pfam" id="PF07991">
    <property type="entry name" value="KARI_N"/>
    <property type="match status" value="1"/>
</dbReference>
<keyword evidence="8 9" id="KW-0100">Branched-chain amino acid biosynthesis</keyword>
<dbReference type="GO" id="GO:0009099">
    <property type="term" value="P:L-valine biosynthetic process"/>
    <property type="evidence" value="ECO:0007669"/>
    <property type="project" value="UniProtKB-UniRule"/>
</dbReference>
<organism evidence="11 12">
    <name type="scientific">Capsulimonas corticalis</name>
    <dbReference type="NCBI Taxonomy" id="2219043"/>
    <lineage>
        <taxon>Bacteria</taxon>
        <taxon>Bacillati</taxon>
        <taxon>Armatimonadota</taxon>
        <taxon>Armatimonadia</taxon>
        <taxon>Capsulimonadales</taxon>
        <taxon>Capsulimonadaceae</taxon>
        <taxon>Capsulimonas</taxon>
    </lineage>
</organism>
<dbReference type="FunFam" id="3.40.50.720:FF:000023">
    <property type="entry name" value="Ketol-acid reductoisomerase (NADP(+))"/>
    <property type="match status" value="1"/>
</dbReference>
<dbReference type="Gene3D" id="3.40.50.720">
    <property type="entry name" value="NAD(P)-binding Rossmann-like Domain"/>
    <property type="match status" value="1"/>
</dbReference>
<feature type="binding site" evidence="9">
    <location>
        <position position="52"/>
    </location>
    <ligand>
        <name>NADP(+)</name>
        <dbReference type="ChEBI" id="CHEBI:58349"/>
    </ligand>
</feature>
<keyword evidence="5 9" id="KW-0479">Metal-binding</keyword>
<name>A0A402CY66_9BACT</name>
<dbReference type="NCBIfam" id="NF004017">
    <property type="entry name" value="PRK05479.1"/>
    <property type="match status" value="1"/>
</dbReference>
<evidence type="ECO:0000256" key="7">
    <source>
        <dbReference type="ARBA" id="ARBA00023002"/>
    </source>
</evidence>
<dbReference type="RefSeq" id="WP_119322269.1">
    <property type="nucleotide sequence ID" value="NZ_AP025739.1"/>
</dbReference>
<comment type="catalytic activity">
    <reaction evidence="9">
        <text>(2R,3R)-2,3-dihydroxy-3-methylpentanoate + NADP(+) = (S)-2-ethyl-2-hydroxy-3-oxobutanoate + NADPH + H(+)</text>
        <dbReference type="Rhea" id="RHEA:13493"/>
        <dbReference type="ChEBI" id="CHEBI:15378"/>
        <dbReference type="ChEBI" id="CHEBI:49256"/>
        <dbReference type="ChEBI" id="CHEBI:49258"/>
        <dbReference type="ChEBI" id="CHEBI:57783"/>
        <dbReference type="ChEBI" id="CHEBI:58349"/>
        <dbReference type="EC" id="1.1.1.86"/>
    </reaction>
</comment>
<comment type="function">
    <text evidence="9">Involved in the biosynthesis of branched-chain amino acids (BCAA). Catalyzes an alkyl-migration followed by a ketol-acid reduction of (S)-2-acetolactate (S2AL) to yield (R)-2,3-dihydroxy-isovalerate. In the isomerase reaction, S2AL is rearranged via a Mg-dependent methyl migration to produce 3-hydroxy-3-methyl-2-ketobutyrate (HMKB). In the reductase reaction, this 2-ketoacid undergoes a metal-dependent reduction by NADPH to yield (R)-2,3-dihydroxy-isovalerate.</text>
</comment>
<dbReference type="GO" id="GO:0000287">
    <property type="term" value="F:magnesium ion binding"/>
    <property type="evidence" value="ECO:0007669"/>
    <property type="project" value="UniProtKB-UniRule"/>
</dbReference>
<dbReference type="PROSITE" id="PS51851">
    <property type="entry name" value="KARI_C"/>
    <property type="match status" value="1"/>
</dbReference>
<gene>
    <name evidence="9 11" type="primary">ilvC</name>
    <name evidence="11" type="ORF">CCAX7_35010</name>
</gene>
<dbReference type="NCBIfam" id="TIGR00465">
    <property type="entry name" value="ilvC"/>
    <property type="match status" value="1"/>
</dbReference>
<feature type="binding site" evidence="9 10">
    <location>
        <position position="253"/>
    </location>
    <ligand>
        <name>substrate</name>
    </ligand>
</feature>
<dbReference type="InterPro" id="IPR000506">
    <property type="entry name" value="KARI_C"/>
</dbReference>
<dbReference type="GO" id="GO:0009097">
    <property type="term" value="P:isoleucine biosynthetic process"/>
    <property type="evidence" value="ECO:0007669"/>
    <property type="project" value="UniProtKB-UniRule"/>
</dbReference>
<evidence type="ECO:0000256" key="4">
    <source>
        <dbReference type="ARBA" id="ARBA00022605"/>
    </source>
</evidence>
<feature type="binding site" evidence="9">
    <location>
        <position position="54"/>
    </location>
    <ligand>
        <name>NADP(+)</name>
        <dbReference type="ChEBI" id="CHEBI:58349"/>
    </ligand>
</feature>
<keyword evidence="7 9" id="KW-0560">Oxidoreductase</keyword>
<dbReference type="PANTHER" id="PTHR21371:SF1">
    <property type="entry name" value="KETOL-ACID REDUCTOISOMERASE, MITOCHONDRIAL"/>
    <property type="match status" value="1"/>
</dbReference>
<dbReference type="InterPro" id="IPR013116">
    <property type="entry name" value="KARI_N"/>
</dbReference>
<dbReference type="InterPro" id="IPR036291">
    <property type="entry name" value="NAD(P)-bd_dom_sf"/>
</dbReference>